<dbReference type="EMBL" id="JWIR02000003">
    <property type="protein sequence ID" value="KKB43370.1"/>
    <property type="molecule type" value="Genomic_DNA"/>
</dbReference>
<dbReference type="STRING" id="1221996.QY95_01615"/>
<dbReference type="InterPro" id="IPR024096">
    <property type="entry name" value="NO_sig/Golgi_transp_ligand-bd"/>
</dbReference>
<accession>A0A0F5IDE2</accession>
<comment type="caution">
    <text evidence="1">The sequence shown here is derived from an EMBL/GenBank/DDBJ whole genome shotgun (WGS) entry which is preliminary data.</text>
</comment>
<evidence type="ECO:0000313" key="2">
    <source>
        <dbReference type="Proteomes" id="UP000031563"/>
    </source>
</evidence>
<evidence type="ECO:0008006" key="3">
    <source>
        <dbReference type="Google" id="ProtNLM"/>
    </source>
</evidence>
<name>A0A0F5IDE2_BACTR</name>
<dbReference type="Gene3D" id="3.30.1380.20">
    <property type="entry name" value="Trafficking protein particle complex subunit 3"/>
    <property type="match status" value="1"/>
</dbReference>
<dbReference type="InterPro" id="IPR019642">
    <property type="entry name" value="DUF2507"/>
</dbReference>
<evidence type="ECO:0000313" key="1">
    <source>
        <dbReference type="EMBL" id="KKB43370.1"/>
    </source>
</evidence>
<dbReference type="Proteomes" id="UP000031563">
    <property type="component" value="Unassembled WGS sequence"/>
</dbReference>
<keyword evidence="2" id="KW-1185">Reference proteome</keyword>
<dbReference type="OrthoDB" id="2965348at2"/>
<dbReference type="Pfam" id="PF10702">
    <property type="entry name" value="DUF2507"/>
    <property type="match status" value="1"/>
</dbReference>
<proteinExistence type="predicted"/>
<dbReference type="AlphaFoldDB" id="A0A0F5IDE2"/>
<sequence length="146" mass="16676">MIVTNQLEHQTKEEKSLMVPIFGYELIRDTLLTDILGKETSFILYWAGKSLARKFPCSTDEDLCSFFEEAGWGALRLLKEDKREKVFELTGPLIKRRLSIKENSAFTLESGFLAEQLTTQSHKEAEAVVETAKRAEDTVTITVKWT</sequence>
<gene>
    <name evidence="1" type="ORF">QY95_01615</name>
</gene>
<dbReference type="SUPFAM" id="SSF111126">
    <property type="entry name" value="Ligand-binding domain in the NO signalling and Golgi transport"/>
    <property type="match status" value="1"/>
</dbReference>
<protein>
    <recommendedName>
        <fullName evidence="3">DUF2507 domain-containing protein</fullName>
    </recommendedName>
</protein>
<accession>A0A0F5HPA2</accession>
<organism evidence="1 2">
    <name type="scientific">Bacillus thermotolerans</name>
    <name type="common">Quasibacillus thermotolerans</name>
    <dbReference type="NCBI Taxonomy" id="1221996"/>
    <lineage>
        <taxon>Bacteria</taxon>
        <taxon>Bacillati</taxon>
        <taxon>Bacillota</taxon>
        <taxon>Bacilli</taxon>
        <taxon>Bacillales</taxon>
        <taxon>Bacillaceae</taxon>
        <taxon>Bacillus</taxon>
    </lineage>
</organism>
<reference evidence="1" key="1">
    <citation type="submission" date="2015-02" db="EMBL/GenBank/DDBJ databases">
        <title>Genome Assembly of Bacillaceae bacterium MTCC 8252.</title>
        <authorList>
            <person name="Verma A."/>
            <person name="Khatri I."/>
            <person name="Mual P."/>
            <person name="Subramanian S."/>
            <person name="Krishnamurthi S."/>
        </authorList>
    </citation>
    <scope>NUCLEOTIDE SEQUENCE [LARGE SCALE GENOMIC DNA]</scope>
    <source>
        <strain evidence="1">MTCC 8252</strain>
    </source>
</reference>